<accession>A0AAD6SIL4</accession>
<evidence type="ECO:0000313" key="2">
    <source>
        <dbReference type="EMBL" id="KAJ7027693.1"/>
    </source>
</evidence>
<feature type="region of interest" description="Disordered" evidence="1">
    <location>
        <begin position="81"/>
        <end position="123"/>
    </location>
</feature>
<sequence length="446" mass="47719">MDAHRHHRHRHAHVGGRPPRRPAYSSSCGSSAARAAHSHSRCARRVEGKRNGGGAETEAPGEGLNGRLDPQREVAWDVDEAQPGVSEKPSLGSRTTPPCTASPASRGIQTNSPSPGFVGSGADHGSLLRIPSFAHETFTGAPYDPSVHHQPGVSRGSSSLAPTARCMLQIPYLHSIPSVHRRPVTPSTTPARYALSPSVQRRRGTPRHSRPPPPTANANLESRSVRSVSTARAVPRVHVLPQRSSVQQSLRPRGRQAQVMHGVGVKPEHNKCDGRGWLGCPRCWRCACGAGSANGAGAGGSMTGSTSRPRSASAASVASVGSLRSLFALEIWRGDVALRVQFLGTRIRTELPIPCECARIERRQARAHFECKRARARFEEEEEAGRTPGSYTSEFLDSLIQAPRNCVFLPGAAAFTIPFARAGTGSESGKHKSCTLSTLAPRKHCT</sequence>
<feature type="region of interest" description="Disordered" evidence="1">
    <location>
        <begin position="179"/>
        <end position="232"/>
    </location>
</feature>
<feature type="compositionally biased region" description="Basic residues" evidence="1">
    <location>
        <begin position="1"/>
        <end position="20"/>
    </location>
</feature>
<proteinExistence type="predicted"/>
<organism evidence="2 3">
    <name type="scientific">Mycena alexandri</name>
    <dbReference type="NCBI Taxonomy" id="1745969"/>
    <lineage>
        <taxon>Eukaryota</taxon>
        <taxon>Fungi</taxon>
        <taxon>Dikarya</taxon>
        <taxon>Basidiomycota</taxon>
        <taxon>Agaricomycotina</taxon>
        <taxon>Agaricomycetes</taxon>
        <taxon>Agaricomycetidae</taxon>
        <taxon>Agaricales</taxon>
        <taxon>Marasmiineae</taxon>
        <taxon>Mycenaceae</taxon>
        <taxon>Mycena</taxon>
    </lineage>
</organism>
<gene>
    <name evidence="2" type="ORF">C8F04DRAFT_1237965</name>
</gene>
<dbReference type="Proteomes" id="UP001218188">
    <property type="component" value="Unassembled WGS sequence"/>
</dbReference>
<feature type="region of interest" description="Disordered" evidence="1">
    <location>
        <begin position="1"/>
        <end position="68"/>
    </location>
</feature>
<protein>
    <submittedName>
        <fullName evidence="2">Uncharacterized protein</fullName>
    </submittedName>
</protein>
<feature type="compositionally biased region" description="Basic residues" evidence="1">
    <location>
        <begin position="200"/>
        <end position="210"/>
    </location>
</feature>
<dbReference type="AlphaFoldDB" id="A0AAD6SIL4"/>
<name>A0AAD6SIL4_9AGAR</name>
<evidence type="ECO:0000256" key="1">
    <source>
        <dbReference type="SAM" id="MobiDB-lite"/>
    </source>
</evidence>
<evidence type="ECO:0000313" key="3">
    <source>
        <dbReference type="Proteomes" id="UP001218188"/>
    </source>
</evidence>
<dbReference type="EMBL" id="JARJCM010000120">
    <property type="protein sequence ID" value="KAJ7027693.1"/>
    <property type="molecule type" value="Genomic_DNA"/>
</dbReference>
<reference evidence="2" key="1">
    <citation type="submission" date="2023-03" db="EMBL/GenBank/DDBJ databases">
        <title>Massive genome expansion in bonnet fungi (Mycena s.s.) driven by repeated elements and novel gene families across ecological guilds.</title>
        <authorList>
            <consortium name="Lawrence Berkeley National Laboratory"/>
            <person name="Harder C.B."/>
            <person name="Miyauchi S."/>
            <person name="Viragh M."/>
            <person name="Kuo A."/>
            <person name="Thoen E."/>
            <person name="Andreopoulos B."/>
            <person name="Lu D."/>
            <person name="Skrede I."/>
            <person name="Drula E."/>
            <person name="Henrissat B."/>
            <person name="Morin E."/>
            <person name="Kohler A."/>
            <person name="Barry K."/>
            <person name="LaButti K."/>
            <person name="Morin E."/>
            <person name="Salamov A."/>
            <person name="Lipzen A."/>
            <person name="Mereny Z."/>
            <person name="Hegedus B."/>
            <person name="Baldrian P."/>
            <person name="Stursova M."/>
            <person name="Weitz H."/>
            <person name="Taylor A."/>
            <person name="Grigoriev I.V."/>
            <person name="Nagy L.G."/>
            <person name="Martin F."/>
            <person name="Kauserud H."/>
        </authorList>
    </citation>
    <scope>NUCLEOTIDE SEQUENCE</scope>
    <source>
        <strain evidence="2">CBHHK200</strain>
    </source>
</reference>
<comment type="caution">
    <text evidence="2">The sequence shown here is derived from an EMBL/GenBank/DDBJ whole genome shotgun (WGS) entry which is preliminary data.</text>
</comment>
<keyword evidence="3" id="KW-1185">Reference proteome</keyword>
<feature type="compositionally biased region" description="Polar residues" evidence="1">
    <location>
        <begin position="92"/>
        <end position="114"/>
    </location>
</feature>
<feature type="compositionally biased region" description="Low complexity" evidence="1">
    <location>
        <begin position="22"/>
        <end position="35"/>
    </location>
</feature>